<proteinExistence type="predicted"/>
<accession>A0A9X6ST47</accession>
<dbReference type="AlphaFoldDB" id="A0A9X6ST47"/>
<dbReference type="Proteomes" id="UP000219922">
    <property type="component" value="Unassembled WGS sequence"/>
</dbReference>
<organism evidence="1 2">
    <name type="scientific">Bacillus cereus</name>
    <dbReference type="NCBI Taxonomy" id="1396"/>
    <lineage>
        <taxon>Bacteria</taxon>
        <taxon>Bacillati</taxon>
        <taxon>Bacillota</taxon>
        <taxon>Bacilli</taxon>
        <taxon>Bacillales</taxon>
        <taxon>Bacillaceae</taxon>
        <taxon>Bacillus</taxon>
        <taxon>Bacillus cereus group</taxon>
    </lineage>
</organism>
<gene>
    <name evidence="1" type="ORF">CON36_32735</name>
</gene>
<protein>
    <submittedName>
        <fullName evidence="1">Uncharacterized protein</fullName>
    </submittedName>
</protein>
<evidence type="ECO:0000313" key="1">
    <source>
        <dbReference type="EMBL" id="PDZ94642.1"/>
    </source>
</evidence>
<comment type="caution">
    <text evidence="1">The sequence shown here is derived from an EMBL/GenBank/DDBJ whole genome shotgun (WGS) entry which is preliminary data.</text>
</comment>
<dbReference type="EMBL" id="NVMX01000149">
    <property type="protein sequence ID" value="PDZ94642.1"/>
    <property type="molecule type" value="Genomic_DNA"/>
</dbReference>
<sequence length="259" mass="29822">MEKMLVKIYKTATKMSIMDIMDALDFHRKNDKNEVVYRGNLQFIINEYGSSKNQETAYLTKAGAKQLFYAIVNHHFPKIYANGYSEYGGSNKNGVVRSRILSVDYEQEKHRFKFQIDEGPGRMDGNGSIKMIKKEKSVRTYVAYDDAIKMGHEVLDYIKQAEFAAIMRGKPFYTLIPDFRNNRKQDGNHVSNEEYIHNHDSFSQEEPSQYIIKIGNLAGKPIAEMDTNTLEALVAKINPDSPELAELLEEAKKELARRY</sequence>
<reference evidence="1 2" key="1">
    <citation type="submission" date="2017-09" db="EMBL/GenBank/DDBJ databases">
        <title>Large-scale bioinformatics analysis of Bacillus genomes uncovers conserved roles of natural products in bacterial physiology.</title>
        <authorList>
            <consortium name="Agbiome Team Llc"/>
            <person name="Bleich R.M."/>
            <person name="Grubbs K.J."/>
            <person name="Santa Maria K.C."/>
            <person name="Allen S.E."/>
            <person name="Farag S."/>
            <person name="Shank E.A."/>
            <person name="Bowers A."/>
        </authorList>
    </citation>
    <scope>NUCLEOTIDE SEQUENCE [LARGE SCALE GENOMIC DNA]</scope>
    <source>
        <strain evidence="1 2">AFS092789</strain>
    </source>
</reference>
<name>A0A9X6ST47_BACCE</name>
<dbReference type="RefSeq" id="WP_098006835.1">
    <property type="nucleotide sequence ID" value="NZ_NVMX01000149.1"/>
</dbReference>
<evidence type="ECO:0000313" key="2">
    <source>
        <dbReference type="Proteomes" id="UP000219922"/>
    </source>
</evidence>